<dbReference type="PANTHER" id="PTHR43784:SF2">
    <property type="entry name" value="GDSL-LIKE LIPASE_ACYLHYDROLASE, PUTATIVE (AFU_ORTHOLOGUE AFUA_2G00820)-RELATED"/>
    <property type="match status" value="1"/>
</dbReference>
<dbReference type="Proteomes" id="UP000541033">
    <property type="component" value="Unassembled WGS sequence"/>
</dbReference>
<feature type="domain" description="SGNH hydrolase-type esterase" evidence="1">
    <location>
        <begin position="8"/>
        <end position="186"/>
    </location>
</feature>
<evidence type="ECO:0000313" key="3">
    <source>
        <dbReference type="Proteomes" id="UP000541033"/>
    </source>
</evidence>
<name>A0A7X5TSL9_9MICO</name>
<organism evidence="2 3">
    <name type="scientific">Lysinibacter cavernae</name>
    <dbReference type="NCBI Taxonomy" id="1640652"/>
    <lineage>
        <taxon>Bacteria</taxon>
        <taxon>Bacillati</taxon>
        <taxon>Actinomycetota</taxon>
        <taxon>Actinomycetes</taxon>
        <taxon>Micrococcales</taxon>
        <taxon>Microbacteriaceae</taxon>
        <taxon>Lysinibacter</taxon>
    </lineage>
</organism>
<accession>A0A7X5TSL9</accession>
<dbReference type="Pfam" id="PF13472">
    <property type="entry name" value="Lipase_GDSL_2"/>
    <property type="match status" value="1"/>
</dbReference>
<dbReference type="PANTHER" id="PTHR43784">
    <property type="entry name" value="GDSL-LIKE LIPASE/ACYLHYDROLASE, PUTATIVE (AFU_ORTHOLOGUE AFUA_2G00820)-RELATED"/>
    <property type="match status" value="1"/>
</dbReference>
<dbReference type="SUPFAM" id="SSF52266">
    <property type="entry name" value="SGNH hydrolase"/>
    <property type="match status" value="1"/>
</dbReference>
<evidence type="ECO:0000259" key="1">
    <source>
        <dbReference type="Pfam" id="PF13472"/>
    </source>
</evidence>
<gene>
    <name evidence="2" type="ORF">FHX76_001053</name>
</gene>
<dbReference type="EMBL" id="JAAMOX010000001">
    <property type="protein sequence ID" value="NIH53185.1"/>
    <property type="molecule type" value="Genomic_DNA"/>
</dbReference>
<dbReference type="CDD" id="cd01832">
    <property type="entry name" value="SGNH_hydrolase_like_1"/>
    <property type="match status" value="1"/>
</dbReference>
<dbReference type="InterPro" id="IPR053140">
    <property type="entry name" value="GDSL_Rv0518-like"/>
</dbReference>
<dbReference type="AlphaFoldDB" id="A0A7X5TSL9"/>
<dbReference type="RefSeq" id="WP_167148589.1">
    <property type="nucleotide sequence ID" value="NZ_JAAMOX010000001.1"/>
</dbReference>
<keyword evidence="3" id="KW-1185">Reference proteome</keyword>
<proteinExistence type="predicted"/>
<dbReference type="Gene3D" id="3.40.50.1110">
    <property type="entry name" value="SGNH hydrolase"/>
    <property type="match status" value="1"/>
</dbReference>
<dbReference type="InterPro" id="IPR013830">
    <property type="entry name" value="SGNH_hydro"/>
</dbReference>
<reference evidence="2 3" key="1">
    <citation type="submission" date="2020-02" db="EMBL/GenBank/DDBJ databases">
        <title>Sequencing the genomes of 1000 actinobacteria strains.</title>
        <authorList>
            <person name="Klenk H.-P."/>
        </authorList>
    </citation>
    <scope>NUCLEOTIDE SEQUENCE [LARGE SCALE GENOMIC DNA]</scope>
    <source>
        <strain evidence="2 3">DSM 27960</strain>
    </source>
</reference>
<dbReference type="InterPro" id="IPR036514">
    <property type="entry name" value="SGNH_hydro_sf"/>
</dbReference>
<sequence>MAEIKYVALGDSFTEGVGDDLPGGAYPGDRVRGWADLVAEGLARSSTDPVYYANFAIRGRLLGPIIAEQLPPALALAPTIVTFNGGGNDILRPKANLAHLVAQVADVVHQVKQTGSQLVLLSGGNPTKGLPLRGAIEKKGDALNDAVRALAAKNALPFADNWTDHELAGSQYWALDRLHLNEIGHHRVAARVLAAMGVEAPSDWVTRAPAPRAKPGARENAKYYREHVMPWVQRRLTGRSSGDGRVAKYHEWTLISPTPPQE</sequence>
<comment type="caution">
    <text evidence="2">The sequence shown here is derived from an EMBL/GenBank/DDBJ whole genome shotgun (WGS) entry which is preliminary data.</text>
</comment>
<evidence type="ECO:0000313" key="2">
    <source>
        <dbReference type="EMBL" id="NIH53185.1"/>
    </source>
</evidence>
<protein>
    <submittedName>
        <fullName evidence="2">Lysophospholipase L1-like esterase</fullName>
    </submittedName>
</protein>